<dbReference type="PANTHER" id="PTHR11046">
    <property type="entry name" value="OLIGORIBONUCLEASE, MITOCHONDRIAL"/>
    <property type="match status" value="1"/>
</dbReference>
<organism evidence="6 7">
    <name type="scientific">Romanomermis culicivorax</name>
    <name type="common">Nematode worm</name>
    <dbReference type="NCBI Taxonomy" id="13658"/>
    <lineage>
        <taxon>Eukaryota</taxon>
        <taxon>Metazoa</taxon>
        <taxon>Ecdysozoa</taxon>
        <taxon>Nematoda</taxon>
        <taxon>Enoplea</taxon>
        <taxon>Dorylaimia</taxon>
        <taxon>Mermithida</taxon>
        <taxon>Mermithoidea</taxon>
        <taxon>Mermithidae</taxon>
        <taxon>Romanomermis</taxon>
    </lineage>
</organism>
<dbReference type="Proteomes" id="UP000887565">
    <property type="component" value="Unplaced"/>
</dbReference>
<dbReference type="OMA" id="AFFHYRN"/>
<keyword evidence="4" id="KW-0269">Exonuclease</keyword>
<reference evidence="7" key="1">
    <citation type="submission" date="2022-11" db="UniProtKB">
        <authorList>
            <consortium name="WormBaseParasite"/>
        </authorList>
    </citation>
    <scope>IDENTIFICATION</scope>
</reference>
<dbReference type="CDD" id="cd06135">
    <property type="entry name" value="Orn"/>
    <property type="match status" value="1"/>
</dbReference>
<dbReference type="GO" id="GO:0000175">
    <property type="term" value="F:3'-5'-RNA exonuclease activity"/>
    <property type="evidence" value="ECO:0007669"/>
    <property type="project" value="InterPro"/>
</dbReference>
<dbReference type="SMART" id="SM00479">
    <property type="entry name" value="EXOIII"/>
    <property type="match status" value="1"/>
</dbReference>
<dbReference type="GO" id="GO:0003676">
    <property type="term" value="F:nucleic acid binding"/>
    <property type="evidence" value="ECO:0007669"/>
    <property type="project" value="InterPro"/>
</dbReference>
<dbReference type="AlphaFoldDB" id="A0A915L475"/>
<comment type="similarity">
    <text evidence="1">Belongs to the oligoribonuclease family.</text>
</comment>
<dbReference type="NCBIfam" id="NF003765">
    <property type="entry name" value="PRK05359.1"/>
    <property type="match status" value="1"/>
</dbReference>
<evidence type="ECO:0000313" key="6">
    <source>
        <dbReference type="Proteomes" id="UP000887565"/>
    </source>
</evidence>
<name>A0A915L475_ROMCU</name>
<evidence type="ECO:0000259" key="5">
    <source>
        <dbReference type="SMART" id="SM00479"/>
    </source>
</evidence>
<dbReference type="PANTHER" id="PTHR11046:SF0">
    <property type="entry name" value="OLIGORIBONUCLEASE, MITOCHONDRIAL"/>
    <property type="match status" value="1"/>
</dbReference>
<dbReference type="InterPro" id="IPR036397">
    <property type="entry name" value="RNaseH_sf"/>
</dbReference>
<evidence type="ECO:0000256" key="4">
    <source>
        <dbReference type="ARBA" id="ARBA00022839"/>
    </source>
</evidence>
<dbReference type="GO" id="GO:0005739">
    <property type="term" value="C:mitochondrion"/>
    <property type="evidence" value="ECO:0007669"/>
    <property type="project" value="TreeGrafter"/>
</dbReference>
<evidence type="ECO:0000256" key="2">
    <source>
        <dbReference type="ARBA" id="ARBA00022722"/>
    </source>
</evidence>
<keyword evidence="3" id="KW-0378">Hydrolase</keyword>
<sequence length="171" mass="19798">MDLILKKPNETGATCPPTWLRSARRLSLKIKLGPSLIINQPRSVLDAMDDWCKEQHARSGLVRSVLDSNIKLEEAENLVLDFVRTHTNPRVCPLAGNSVHVDRSFILKYMPRLAAHLHYRIVDVSSIKEICRSWYPSEYKNAPKKKITHRAMDDIRESLVELNYYRKSIFK</sequence>
<dbReference type="InterPro" id="IPR022894">
    <property type="entry name" value="Oligoribonuclease"/>
</dbReference>
<dbReference type="InterPro" id="IPR012337">
    <property type="entry name" value="RNaseH-like_sf"/>
</dbReference>
<dbReference type="Gene3D" id="3.30.420.10">
    <property type="entry name" value="Ribonuclease H-like superfamily/Ribonuclease H"/>
    <property type="match status" value="1"/>
</dbReference>
<accession>A0A915L475</accession>
<dbReference type="WBParaSite" id="nRc.2.0.1.t44569-RA">
    <property type="protein sequence ID" value="nRc.2.0.1.t44569-RA"/>
    <property type="gene ID" value="nRc.2.0.1.g44569"/>
</dbReference>
<evidence type="ECO:0000256" key="1">
    <source>
        <dbReference type="ARBA" id="ARBA00009921"/>
    </source>
</evidence>
<evidence type="ECO:0000256" key="3">
    <source>
        <dbReference type="ARBA" id="ARBA00022801"/>
    </source>
</evidence>
<keyword evidence="2" id="KW-0540">Nuclease</keyword>
<proteinExistence type="inferred from homology"/>
<dbReference type="SUPFAM" id="SSF53098">
    <property type="entry name" value="Ribonuclease H-like"/>
    <property type="match status" value="1"/>
</dbReference>
<dbReference type="Pfam" id="PF00929">
    <property type="entry name" value="RNase_T"/>
    <property type="match status" value="1"/>
</dbReference>
<keyword evidence="6" id="KW-1185">Reference proteome</keyword>
<evidence type="ECO:0000313" key="7">
    <source>
        <dbReference type="WBParaSite" id="nRc.2.0.1.t44569-RA"/>
    </source>
</evidence>
<protein>
    <submittedName>
        <fullName evidence="7">Exonuclease domain-containing protein</fullName>
    </submittedName>
</protein>
<feature type="domain" description="Exonuclease" evidence="5">
    <location>
        <begin position="10"/>
        <end position="171"/>
    </location>
</feature>
<dbReference type="InterPro" id="IPR013520">
    <property type="entry name" value="Ribonucl_H"/>
</dbReference>